<accession>A0ACC2JUQ7</accession>
<protein>
    <submittedName>
        <fullName evidence="1">Uncharacterized protein</fullName>
    </submittedName>
</protein>
<reference evidence="1" key="1">
    <citation type="submission" date="2022-12" db="EMBL/GenBank/DDBJ databases">
        <title>Genome Sequence of Lasiodiplodia mahajangana.</title>
        <authorList>
            <person name="Buettner E."/>
        </authorList>
    </citation>
    <scope>NUCLEOTIDE SEQUENCE</scope>
    <source>
        <strain evidence="1">VT137</strain>
    </source>
</reference>
<organism evidence="1 2">
    <name type="scientific">Lasiodiplodia mahajangana</name>
    <dbReference type="NCBI Taxonomy" id="1108764"/>
    <lineage>
        <taxon>Eukaryota</taxon>
        <taxon>Fungi</taxon>
        <taxon>Dikarya</taxon>
        <taxon>Ascomycota</taxon>
        <taxon>Pezizomycotina</taxon>
        <taxon>Dothideomycetes</taxon>
        <taxon>Dothideomycetes incertae sedis</taxon>
        <taxon>Botryosphaeriales</taxon>
        <taxon>Botryosphaeriaceae</taxon>
        <taxon>Lasiodiplodia</taxon>
    </lineage>
</organism>
<keyword evidence="2" id="KW-1185">Reference proteome</keyword>
<evidence type="ECO:0000313" key="1">
    <source>
        <dbReference type="EMBL" id="KAJ8131064.1"/>
    </source>
</evidence>
<dbReference type="Proteomes" id="UP001153332">
    <property type="component" value="Unassembled WGS sequence"/>
</dbReference>
<dbReference type="EMBL" id="JAPUUL010000365">
    <property type="protein sequence ID" value="KAJ8131064.1"/>
    <property type="molecule type" value="Genomic_DNA"/>
</dbReference>
<proteinExistence type="predicted"/>
<evidence type="ECO:0000313" key="2">
    <source>
        <dbReference type="Proteomes" id="UP001153332"/>
    </source>
</evidence>
<name>A0ACC2JUQ7_9PEZI</name>
<gene>
    <name evidence="1" type="ORF">O1611_g2561</name>
</gene>
<comment type="caution">
    <text evidence="1">The sequence shown here is derived from an EMBL/GenBank/DDBJ whole genome shotgun (WGS) entry which is preliminary data.</text>
</comment>
<sequence length="1893" mass="210116">MASCYGPLAPSEGASNADMNPARSRGKLDIITAETSPRIDIVLVSEVVVDSSGPWTWVQYLPTQINRARIMAFTYSYGNVGDGTSILSPERITQVAEELLSELLDIRPPIAFVAHDIGGAIVKKALVLAEKHPQYYSISEDCSHITFFRTPHRIEDLRPRGESALNIALASPPPLSVVFDIADRMRVLSIFLNNLSSDFISLRLRRSIINIYQKAGTTEPSPNRTIVDKYSTTSGLIHEISVGLLSSHQEAFEFSEFKPIYSIIVNILKAEMDCHYQACLSCLFDIFPAFAIPDDVQILSASAYKAWALRDYDEWLKHPSPPVNSTIGGSGSGKHLIASALFHKLKNESRLTVYFSFTETDARRSSATSFLSSAVFQVLCQEPGRFPRIRDLFIAIHNSKAWTYANLLNLFRFLLDTKPERGPLYLIVDGFHRCTQSSQSLLEELLAMAGDEQLTTPMNIALFSQKRDGIEKILATRKSLCLPEVILSKGPALSRLDIAPAPATQVIKEWAYLANPALQSHIAAVLGRCKSTMDVSLTMQALSRVCTDQNPLTLGSLASLLDSLPLSMPEAAAFAFKALQDWARVALGWICLARRPLSVRELSTAIGLTSNINSLNMSVDEEKLYVNVAPQLETALGPFLRIEKGSVLFKNDDTRKCFLRLIQEERQQGSTMDQNTRVAILDDSDITKFLLEYLSWPRFVEPIEKALQKANLSLPPGRLFDLTAYAVQFLPAHYLASECYSDILELAQNPRIVWIWRMLNFKLNNISRPLNFRATLPIYLAVQMGLANLVQSQKTTYREDLDRAIDLASWGGHLSVVEILLRDAPTGHEFHTEKGLEHASARGYDEIVSRLLTSMEESKTLSSTQLEKLICQAAALGHENQVFLFHKAGAHIDAAPDGITPLQHATCSGHASVVFALLDRGRADPNSDVKTIVDKPLILAATRGYELIARHLILFNADVARVDDNGRSPLFHAAQNNHEVVVNILLEYAHNHSELCESIIDHQDRHGITPLIMACREGRGKIATLLLDAGARLEMVDKDGHTALYYAIKSNNEPGRLDPIVEFLDIGKALLRAAELGHKQVIEDCLTSATNDGDNRLCNFSRAGDGDRALHIAAEKGYEDIVRLLIEFNADINALDEGGRTPLISAAIAGEVDIVSLLLEHRANVDQRMAHDQTVLSYVVRMAHDSSRHAEIVEKLLATEIDPNALDNFELVALHWAVDEGKFEMANALLQHHRVDVTATGRYDMNALHYLATANGKVVNMAQALIEAGVNPMQLSSEGWLPLHVASKYGHVELMELLVKENPSSLILPSKDQRTALHFGVRSPKSLGWLLDRGLNVNARDIHGNTPLMLAIKAHRASSVRLLLKRDANVETTREDKGTVLHTAVDSGQLEIGRALLECHPTMLSCRDKTNLSALHYAICKHQFNFANMLLEEYYANIVEDLPGATREDLHAPETVEGATPLISAVKAKNQSVIRKLRKVGAATEHVDKNGKTALLLAVEQNDTNVLDALLDDIEDGVRPDINAGSRTQPTALHEAAWRGDQNMVQYLINHNAHITGQGGQFNTALSAAASRDWNDIARYFIDKWGQDAGVHLSGGNFANPLGAALSSRAFQLLPYLLDAKADINAIDAQGRSSFHIAASQGSWDAILQLRNAQGAKTPKADKQGRTLLHHAAMSRSVELFRNLLDDTELASPIDVRDVDGWTPLHWACRQNDTGIVQLICEQKNGAVIEATRHGWTPENVAMISRADDAADFIKNLRQDLVERGKHNTIEEDVNMEASNPAGKQLQRGRRWKVGYEHSGVGCDGCFLNVHYPNQPVVGILWRCINCQDFKYCFKCFWTAKETHDSEHQFKAMPEWGEDRRDPETEEDSEQEVEEEGRDNNRQRSHQSKHYLK</sequence>